<name>A0A940PTV0_9MICO</name>
<feature type="transmembrane region" description="Helical" evidence="9">
    <location>
        <begin position="86"/>
        <end position="108"/>
    </location>
</feature>
<proteinExistence type="inferred from homology"/>
<reference evidence="11" key="1">
    <citation type="submission" date="2021-02" db="EMBL/GenBank/DDBJ databases">
        <title>Sequencing the genomes of 1000 actinobacteria strains.</title>
        <authorList>
            <person name="Klenk H.-P."/>
        </authorList>
    </citation>
    <scope>NUCLEOTIDE SEQUENCE</scope>
    <source>
        <strain evidence="11">DSM 22850</strain>
    </source>
</reference>
<dbReference type="InterPro" id="IPR055348">
    <property type="entry name" value="DctQ"/>
</dbReference>
<evidence type="ECO:0000256" key="3">
    <source>
        <dbReference type="ARBA" id="ARBA00022475"/>
    </source>
</evidence>
<evidence type="ECO:0000256" key="4">
    <source>
        <dbReference type="ARBA" id="ARBA00022519"/>
    </source>
</evidence>
<evidence type="ECO:0000313" key="11">
    <source>
        <dbReference type="EMBL" id="MBP1326802.1"/>
    </source>
</evidence>
<comment type="caution">
    <text evidence="11">The sequence shown here is derived from an EMBL/GenBank/DDBJ whole genome shotgun (WGS) entry which is preliminary data.</text>
</comment>
<keyword evidence="5 9" id="KW-0812">Transmembrane</keyword>
<evidence type="ECO:0000256" key="6">
    <source>
        <dbReference type="ARBA" id="ARBA00022989"/>
    </source>
</evidence>
<protein>
    <submittedName>
        <fullName evidence="11">TRAP-type C4-dicarboxylate transport system permease small subunit</fullName>
    </submittedName>
</protein>
<dbReference type="AlphaFoldDB" id="A0A940PTV0"/>
<feature type="domain" description="Tripartite ATP-independent periplasmic transporters DctQ component" evidence="10">
    <location>
        <begin position="23"/>
        <end position="152"/>
    </location>
</feature>
<keyword evidence="6 9" id="KW-1133">Transmembrane helix</keyword>
<dbReference type="PANTHER" id="PTHR35011">
    <property type="entry name" value="2,3-DIKETO-L-GULONATE TRAP TRANSPORTER SMALL PERMEASE PROTEIN YIAM"/>
    <property type="match status" value="1"/>
</dbReference>
<evidence type="ECO:0000256" key="9">
    <source>
        <dbReference type="SAM" id="Phobius"/>
    </source>
</evidence>
<dbReference type="GO" id="GO:0005886">
    <property type="term" value="C:plasma membrane"/>
    <property type="evidence" value="ECO:0007669"/>
    <property type="project" value="UniProtKB-SubCell"/>
</dbReference>
<evidence type="ECO:0000256" key="1">
    <source>
        <dbReference type="ARBA" id="ARBA00004429"/>
    </source>
</evidence>
<keyword evidence="3" id="KW-1003">Cell membrane</keyword>
<dbReference type="EMBL" id="JAFIDA010000001">
    <property type="protein sequence ID" value="MBP1326802.1"/>
    <property type="molecule type" value="Genomic_DNA"/>
</dbReference>
<organism evidence="11 12">
    <name type="scientific">Leucobacter exalbidus</name>
    <dbReference type="NCBI Taxonomy" id="662960"/>
    <lineage>
        <taxon>Bacteria</taxon>
        <taxon>Bacillati</taxon>
        <taxon>Actinomycetota</taxon>
        <taxon>Actinomycetes</taxon>
        <taxon>Micrococcales</taxon>
        <taxon>Microbacteriaceae</taxon>
        <taxon>Leucobacter</taxon>
    </lineage>
</organism>
<evidence type="ECO:0000256" key="7">
    <source>
        <dbReference type="ARBA" id="ARBA00023136"/>
    </source>
</evidence>
<feature type="transmembrane region" description="Helical" evidence="9">
    <location>
        <begin position="128"/>
        <end position="150"/>
    </location>
</feature>
<sequence length="179" mass="19966">MTIFRLWLDRALRALCIALFALLVLLVVWQVFTRLVLHSPSAWSEEAARYAFVWLSLIGISVAVGEKADVVMDFVVEKLPRAIQRYVDLLAYFAVLAFVVYVMLYGGYMQSAMSWTQTNPLLPFTQGQLSLALPVSGVLLTFYVILHIVGTLSKSYPGHRVVDDELEAVTQELGLPANG</sequence>
<keyword evidence="4" id="KW-0997">Cell inner membrane</keyword>
<accession>A0A940PTV0</accession>
<keyword evidence="2" id="KW-0813">Transport</keyword>
<evidence type="ECO:0000256" key="2">
    <source>
        <dbReference type="ARBA" id="ARBA00022448"/>
    </source>
</evidence>
<feature type="transmembrane region" description="Helical" evidence="9">
    <location>
        <begin position="12"/>
        <end position="32"/>
    </location>
</feature>
<dbReference type="GO" id="GO:0022857">
    <property type="term" value="F:transmembrane transporter activity"/>
    <property type="evidence" value="ECO:0007669"/>
    <property type="project" value="TreeGrafter"/>
</dbReference>
<keyword evidence="7 9" id="KW-0472">Membrane</keyword>
<gene>
    <name evidence="11" type="ORF">JOF28_002034</name>
</gene>
<evidence type="ECO:0000256" key="8">
    <source>
        <dbReference type="ARBA" id="ARBA00038436"/>
    </source>
</evidence>
<comment type="similarity">
    <text evidence="8">Belongs to the TRAP transporter small permease family.</text>
</comment>
<dbReference type="PANTHER" id="PTHR35011:SF2">
    <property type="entry name" value="2,3-DIKETO-L-GULONATE TRAP TRANSPORTER SMALL PERMEASE PROTEIN YIAM"/>
    <property type="match status" value="1"/>
</dbReference>
<evidence type="ECO:0000259" key="10">
    <source>
        <dbReference type="Pfam" id="PF04290"/>
    </source>
</evidence>
<comment type="subcellular location">
    <subcellularLocation>
        <location evidence="1">Cell inner membrane</location>
        <topology evidence="1">Multi-pass membrane protein</topology>
    </subcellularLocation>
</comment>
<evidence type="ECO:0000313" key="12">
    <source>
        <dbReference type="Proteomes" id="UP000675163"/>
    </source>
</evidence>
<dbReference type="InterPro" id="IPR007387">
    <property type="entry name" value="TRAP_DctQ"/>
</dbReference>
<feature type="transmembrane region" description="Helical" evidence="9">
    <location>
        <begin position="47"/>
        <end position="65"/>
    </location>
</feature>
<dbReference type="Proteomes" id="UP000675163">
    <property type="component" value="Unassembled WGS sequence"/>
</dbReference>
<evidence type="ECO:0000256" key="5">
    <source>
        <dbReference type="ARBA" id="ARBA00022692"/>
    </source>
</evidence>
<dbReference type="Pfam" id="PF04290">
    <property type="entry name" value="DctQ"/>
    <property type="match status" value="1"/>
</dbReference>
<keyword evidence="12" id="KW-1185">Reference proteome</keyword>
<dbReference type="RefSeq" id="WP_209705653.1">
    <property type="nucleotide sequence ID" value="NZ_JAFIDA010000001.1"/>
</dbReference>
<dbReference type="GO" id="GO:0015740">
    <property type="term" value="P:C4-dicarboxylate transport"/>
    <property type="evidence" value="ECO:0007669"/>
    <property type="project" value="TreeGrafter"/>
</dbReference>